<name>A0A7I9Z4T0_9MYCO</name>
<reference evidence="2 3" key="1">
    <citation type="journal article" date="2019" name="Emerg. Microbes Infect.">
        <title>Comprehensive subspecies identification of 175 nontuberculous mycobacteria species based on 7547 genomic profiles.</title>
        <authorList>
            <person name="Matsumoto Y."/>
            <person name="Kinjo T."/>
            <person name="Motooka D."/>
            <person name="Nabeya D."/>
            <person name="Jung N."/>
            <person name="Uechi K."/>
            <person name="Horii T."/>
            <person name="Iida T."/>
            <person name="Fujita J."/>
            <person name="Nakamura S."/>
        </authorList>
    </citation>
    <scope>NUCLEOTIDE SEQUENCE [LARGE SCALE GENOMIC DNA]</scope>
    <source>
        <strain evidence="2 3">JCM 30726</strain>
    </source>
</reference>
<accession>A0A7I9Z4T0</accession>
<comment type="caution">
    <text evidence="2">The sequence shown here is derived from an EMBL/GenBank/DDBJ whole genome shotgun (WGS) entry which is preliminary data.</text>
</comment>
<gene>
    <name evidence="2" type="ORF">MTIM_17650</name>
</gene>
<dbReference type="EMBL" id="BLLA01000001">
    <property type="protein sequence ID" value="GFG95886.1"/>
    <property type="molecule type" value="Genomic_DNA"/>
</dbReference>
<sequence length="106" mass="11898">MISHLGGWFGLRMRRAFWNHDPITTVLAFAGGLRGVTIVANTQEGTVIFLQSHPVWAAAQRRERERSEAMRRHPSFRSHQRAAASGNAVIPLIRNFRAYSSTNTPA</sequence>
<protein>
    <submittedName>
        <fullName evidence="2">Uncharacterized protein</fullName>
    </submittedName>
</protein>
<evidence type="ECO:0000256" key="1">
    <source>
        <dbReference type="SAM" id="MobiDB-lite"/>
    </source>
</evidence>
<proteinExistence type="predicted"/>
<feature type="region of interest" description="Disordered" evidence="1">
    <location>
        <begin position="61"/>
        <end position="83"/>
    </location>
</feature>
<dbReference type="AlphaFoldDB" id="A0A7I9Z4T0"/>
<dbReference type="Proteomes" id="UP000465301">
    <property type="component" value="Unassembled WGS sequence"/>
</dbReference>
<evidence type="ECO:0000313" key="3">
    <source>
        <dbReference type="Proteomes" id="UP000465301"/>
    </source>
</evidence>
<keyword evidence="3" id="KW-1185">Reference proteome</keyword>
<organism evidence="2 3">
    <name type="scientific">Mycobacterium timonense</name>
    <dbReference type="NCBI Taxonomy" id="701043"/>
    <lineage>
        <taxon>Bacteria</taxon>
        <taxon>Bacillati</taxon>
        <taxon>Actinomycetota</taxon>
        <taxon>Actinomycetes</taxon>
        <taxon>Mycobacteriales</taxon>
        <taxon>Mycobacteriaceae</taxon>
        <taxon>Mycobacterium</taxon>
        <taxon>Mycobacterium avium complex (MAC)</taxon>
    </lineage>
</organism>
<feature type="compositionally biased region" description="Basic and acidic residues" evidence="1">
    <location>
        <begin position="61"/>
        <end position="71"/>
    </location>
</feature>
<evidence type="ECO:0000313" key="2">
    <source>
        <dbReference type="EMBL" id="GFG95886.1"/>
    </source>
</evidence>